<keyword evidence="5" id="KW-1185">Reference proteome</keyword>
<dbReference type="PANTHER" id="PTHR43639">
    <property type="entry name" value="OXIDOREDUCTASE, SHORT-CHAIN DEHYDROGENASE/REDUCTASE FAMILY (AFU_ORTHOLOGUE AFUA_5G02870)"/>
    <property type="match status" value="1"/>
</dbReference>
<comment type="similarity">
    <text evidence="1">Belongs to the short-chain dehydrogenases/reductases (SDR) family.</text>
</comment>
<dbReference type="AlphaFoldDB" id="A0A4Y9SU42"/>
<evidence type="ECO:0000313" key="4">
    <source>
        <dbReference type="EMBL" id="TFW28849.1"/>
    </source>
</evidence>
<dbReference type="OrthoDB" id="20590at2"/>
<keyword evidence="2 4" id="KW-0560">Oxidoreductase</keyword>
<dbReference type="Pfam" id="PF13561">
    <property type="entry name" value="adh_short_C2"/>
    <property type="match status" value="1"/>
</dbReference>
<dbReference type="InterPro" id="IPR002347">
    <property type="entry name" value="SDR_fam"/>
</dbReference>
<dbReference type="SMART" id="SM00822">
    <property type="entry name" value="PKS_KR"/>
    <property type="match status" value="1"/>
</dbReference>
<evidence type="ECO:0000313" key="5">
    <source>
        <dbReference type="Proteomes" id="UP000298438"/>
    </source>
</evidence>
<protein>
    <submittedName>
        <fullName evidence="4">Glucose 1-dehydrogenase</fullName>
        <ecNumber evidence="4">1.1.1.47</ecNumber>
    </submittedName>
</protein>
<organism evidence="4 5">
    <name type="scientific">Zemynaea arenosa</name>
    <dbReference type="NCBI Taxonomy" id="2561931"/>
    <lineage>
        <taxon>Bacteria</taxon>
        <taxon>Pseudomonadati</taxon>
        <taxon>Pseudomonadota</taxon>
        <taxon>Betaproteobacteria</taxon>
        <taxon>Burkholderiales</taxon>
        <taxon>Oxalobacteraceae</taxon>
        <taxon>Telluria group</taxon>
        <taxon>Zemynaea</taxon>
    </lineage>
</organism>
<dbReference type="PRINTS" id="PR00081">
    <property type="entry name" value="GDHRDH"/>
</dbReference>
<sequence length="247" mass="25699">MKTILITGGGRGIGAACARLAAQRGYAVAINYQSNRAAADAVAAEIRAAGGRAITIAADVSDETAVERMFARVDEEFGHLDALVNNAGIVDRAARVEDMTAARIDRMMRVNVTGAFLCAREAVRRMSKARGGQGGAIVNISSKAALLGSPNSYVDYAASKAAVETLTIGLAAETARDGIRVNALRPGLIDTEIHAVMGIPDRVARMGPSIPMGRAGTPEEVAQGVLWLLSDEAAYVTGTFLDVTGGR</sequence>
<dbReference type="FunFam" id="3.40.50.720:FF:000173">
    <property type="entry name" value="3-oxoacyl-[acyl-carrier protein] reductase"/>
    <property type="match status" value="1"/>
</dbReference>
<dbReference type="EC" id="1.1.1.47" evidence="4"/>
<dbReference type="InterPro" id="IPR020904">
    <property type="entry name" value="Sc_DH/Rdtase_CS"/>
</dbReference>
<evidence type="ECO:0000256" key="2">
    <source>
        <dbReference type="ARBA" id="ARBA00023002"/>
    </source>
</evidence>
<gene>
    <name evidence="4" type="ORF">E4L96_01920</name>
</gene>
<reference evidence="4 5" key="1">
    <citation type="submission" date="2019-03" db="EMBL/GenBank/DDBJ databases">
        <title>Draft Genome Sequence of Massilia arenosa sp. nov., a Novel Massilia Species Isolated from a Sandy-loam Maize Soil.</title>
        <authorList>
            <person name="Raths R."/>
            <person name="Peta V."/>
            <person name="Bucking H."/>
        </authorList>
    </citation>
    <scope>NUCLEOTIDE SEQUENCE [LARGE SCALE GENOMIC DNA]</scope>
    <source>
        <strain evidence="4 5">MC02</strain>
    </source>
</reference>
<proteinExistence type="inferred from homology"/>
<dbReference type="CDD" id="cd05233">
    <property type="entry name" value="SDR_c"/>
    <property type="match status" value="1"/>
</dbReference>
<dbReference type="InterPro" id="IPR036291">
    <property type="entry name" value="NAD(P)-bd_dom_sf"/>
</dbReference>
<dbReference type="Gene3D" id="3.40.50.720">
    <property type="entry name" value="NAD(P)-binding Rossmann-like Domain"/>
    <property type="match status" value="1"/>
</dbReference>
<dbReference type="EMBL" id="SPVF01000029">
    <property type="protein sequence ID" value="TFW28849.1"/>
    <property type="molecule type" value="Genomic_DNA"/>
</dbReference>
<dbReference type="Proteomes" id="UP000298438">
    <property type="component" value="Unassembled WGS sequence"/>
</dbReference>
<dbReference type="GO" id="GO:0047936">
    <property type="term" value="F:glucose 1-dehydrogenase [NAD(P)+] activity"/>
    <property type="evidence" value="ECO:0007669"/>
    <property type="project" value="UniProtKB-EC"/>
</dbReference>
<accession>A0A4Y9SU42</accession>
<dbReference type="PRINTS" id="PR00080">
    <property type="entry name" value="SDRFAMILY"/>
</dbReference>
<dbReference type="NCBIfam" id="NF005559">
    <property type="entry name" value="PRK07231.1"/>
    <property type="match status" value="1"/>
</dbReference>
<evidence type="ECO:0000256" key="1">
    <source>
        <dbReference type="ARBA" id="ARBA00006484"/>
    </source>
</evidence>
<dbReference type="PANTHER" id="PTHR43639:SF1">
    <property type="entry name" value="SHORT-CHAIN DEHYDROGENASE_REDUCTASE FAMILY PROTEIN"/>
    <property type="match status" value="1"/>
</dbReference>
<dbReference type="RefSeq" id="WP_135205553.1">
    <property type="nucleotide sequence ID" value="NZ_SPVF01000029.1"/>
</dbReference>
<dbReference type="SUPFAM" id="SSF51735">
    <property type="entry name" value="NAD(P)-binding Rossmann-fold domains"/>
    <property type="match status" value="1"/>
</dbReference>
<dbReference type="InterPro" id="IPR057326">
    <property type="entry name" value="KR_dom"/>
</dbReference>
<dbReference type="PROSITE" id="PS00061">
    <property type="entry name" value="ADH_SHORT"/>
    <property type="match status" value="1"/>
</dbReference>
<name>A0A4Y9SU42_9BURK</name>
<evidence type="ECO:0000259" key="3">
    <source>
        <dbReference type="SMART" id="SM00822"/>
    </source>
</evidence>
<feature type="domain" description="Ketoreductase" evidence="3">
    <location>
        <begin position="2"/>
        <end position="178"/>
    </location>
</feature>
<comment type="caution">
    <text evidence="4">The sequence shown here is derived from an EMBL/GenBank/DDBJ whole genome shotgun (WGS) entry which is preliminary data.</text>
</comment>